<dbReference type="InterPro" id="IPR050749">
    <property type="entry name" value="Glycosyl_Hydrolase_47"/>
</dbReference>
<dbReference type="InterPro" id="IPR012341">
    <property type="entry name" value="6hp_glycosidase-like_sf"/>
</dbReference>
<dbReference type="AlphaFoldDB" id="A0AAW0KVW7"/>
<keyword evidence="8" id="KW-1185">Reference proteome</keyword>
<gene>
    <name evidence="7" type="primary">MNS1_1</name>
    <name evidence="7" type="ORF">CFP56_012177</name>
</gene>
<keyword evidence="5" id="KW-1015">Disulfide bond</keyword>
<dbReference type="InterPro" id="IPR036026">
    <property type="entry name" value="Seven-hairpin_glycosidases"/>
</dbReference>
<comment type="caution">
    <text evidence="7">The sequence shown here is derived from an EMBL/GenBank/DDBJ whole genome shotgun (WGS) entry which is preliminary data.</text>
</comment>
<evidence type="ECO:0000313" key="7">
    <source>
        <dbReference type="EMBL" id="KAK7843602.1"/>
    </source>
</evidence>
<name>A0AAW0KVW7_QUESU</name>
<dbReference type="PRINTS" id="PR00747">
    <property type="entry name" value="GLYHDRLASE47"/>
</dbReference>
<dbReference type="Pfam" id="PF01532">
    <property type="entry name" value="Glyco_hydro_47"/>
    <property type="match status" value="2"/>
</dbReference>
<evidence type="ECO:0000313" key="8">
    <source>
        <dbReference type="Proteomes" id="UP000237347"/>
    </source>
</evidence>
<protein>
    <recommendedName>
        <fullName evidence="6">alpha-1,2-Mannosidase</fullName>
        <ecNumber evidence="6">3.2.1.-</ecNumber>
    </recommendedName>
</protein>
<evidence type="ECO:0000256" key="4">
    <source>
        <dbReference type="ARBA" id="ARBA00022801"/>
    </source>
</evidence>
<accession>A0AAW0KVW7</accession>
<dbReference type="PANTHER" id="PTHR11742">
    <property type="entry name" value="MANNOSYL-OLIGOSACCHARIDE ALPHA-1,2-MANNOSIDASE-RELATED"/>
    <property type="match status" value="1"/>
</dbReference>
<keyword evidence="6" id="KW-0326">Glycosidase</keyword>
<dbReference type="GO" id="GO:0005509">
    <property type="term" value="F:calcium ion binding"/>
    <property type="evidence" value="ECO:0007669"/>
    <property type="project" value="InterPro"/>
</dbReference>
<evidence type="ECO:0000256" key="2">
    <source>
        <dbReference type="ARBA" id="ARBA00004922"/>
    </source>
</evidence>
<evidence type="ECO:0000256" key="3">
    <source>
        <dbReference type="ARBA" id="ARBA00007658"/>
    </source>
</evidence>
<keyword evidence="4 6" id="KW-0378">Hydrolase</keyword>
<dbReference type="GO" id="GO:0005975">
    <property type="term" value="P:carbohydrate metabolic process"/>
    <property type="evidence" value="ECO:0007669"/>
    <property type="project" value="InterPro"/>
</dbReference>
<dbReference type="EC" id="3.2.1.-" evidence="6"/>
<dbReference type="EMBL" id="PKMF04000200">
    <property type="protein sequence ID" value="KAK7843602.1"/>
    <property type="molecule type" value="Genomic_DNA"/>
</dbReference>
<evidence type="ECO:0000256" key="6">
    <source>
        <dbReference type="RuleBase" id="RU361193"/>
    </source>
</evidence>
<organism evidence="7 8">
    <name type="scientific">Quercus suber</name>
    <name type="common">Cork oak</name>
    <dbReference type="NCBI Taxonomy" id="58331"/>
    <lineage>
        <taxon>Eukaryota</taxon>
        <taxon>Viridiplantae</taxon>
        <taxon>Streptophyta</taxon>
        <taxon>Embryophyta</taxon>
        <taxon>Tracheophyta</taxon>
        <taxon>Spermatophyta</taxon>
        <taxon>Magnoliopsida</taxon>
        <taxon>eudicotyledons</taxon>
        <taxon>Gunneridae</taxon>
        <taxon>Pentapetalae</taxon>
        <taxon>rosids</taxon>
        <taxon>fabids</taxon>
        <taxon>Fagales</taxon>
        <taxon>Fagaceae</taxon>
        <taxon>Quercus</taxon>
    </lineage>
</organism>
<dbReference type="Gene3D" id="1.50.10.10">
    <property type="match status" value="3"/>
</dbReference>
<dbReference type="PANTHER" id="PTHR11742:SF6">
    <property type="entry name" value="MANNOSYL-OLIGOSACCHARIDE ALPHA-1,2-MANNOSIDASE IA-RELATED"/>
    <property type="match status" value="1"/>
</dbReference>
<dbReference type="SUPFAM" id="SSF48225">
    <property type="entry name" value="Seven-hairpin glycosidases"/>
    <property type="match status" value="1"/>
</dbReference>
<reference evidence="7 8" key="1">
    <citation type="journal article" date="2018" name="Sci. Data">
        <title>The draft genome sequence of cork oak.</title>
        <authorList>
            <person name="Ramos A.M."/>
            <person name="Usie A."/>
            <person name="Barbosa P."/>
            <person name="Barros P.M."/>
            <person name="Capote T."/>
            <person name="Chaves I."/>
            <person name="Simoes F."/>
            <person name="Abreu I."/>
            <person name="Carrasquinho I."/>
            <person name="Faro C."/>
            <person name="Guimaraes J.B."/>
            <person name="Mendonca D."/>
            <person name="Nobrega F."/>
            <person name="Rodrigues L."/>
            <person name="Saibo N.J.M."/>
            <person name="Varela M.C."/>
            <person name="Egas C."/>
            <person name="Matos J."/>
            <person name="Miguel C.M."/>
            <person name="Oliveira M.M."/>
            <person name="Ricardo C.P."/>
            <person name="Goncalves S."/>
        </authorList>
    </citation>
    <scope>NUCLEOTIDE SEQUENCE [LARGE SCALE GENOMIC DNA]</scope>
    <source>
        <strain evidence="8">cv. HL8</strain>
    </source>
</reference>
<dbReference type="GO" id="GO:0004571">
    <property type="term" value="F:mannosyl-oligosaccharide 1,2-alpha-mannosidase activity"/>
    <property type="evidence" value="ECO:0007669"/>
    <property type="project" value="InterPro"/>
</dbReference>
<dbReference type="GO" id="GO:0000139">
    <property type="term" value="C:Golgi membrane"/>
    <property type="evidence" value="ECO:0007669"/>
    <property type="project" value="TreeGrafter"/>
</dbReference>
<comment type="cofactor">
    <cofactor evidence="1">
        <name>Ca(2+)</name>
        <dbReference type="ChEBI" id="CHEBI:29108"/>
    </cofactor>
</comment>
<comment type="similarity">
    <text evidence="3 6">Belongs to the glycosyl hydrolase 47 family.</text>
</comment>
<sequence length="316" mass="36056">MLHAWSSYEQWIANSLDFNKDYEASVFETTIRLRYKQLRVRVSCIASAESCLFSWNSELLVDYLVHMIFQMTKFFLDKAKDIADRSLPAWDTPSGTWKATQPWMDGDSGTEQLEFIALSQRTVDPKYQQKVENVIAQINKTFPDDGLFPIYISPQRGKSQYHNLWCYGEMWEKSMKGLLSLIRRTTPLSFTYICEKNGDSLSDKMDELACFAPGMFALGSSGYGPDGSQKFLSLAEEVNTGVKDDKMQTFFLAETLKYLYLLFSPPSVISLDEWVFNTEAHPLKIVARNDGGFVGKSDGNNIIMTRFRGRKEGRSG</sequence>
<evidence type="ECO:0000256" key="5">
    <source>
        <dbReference type="ARBA" id="ARBA00023157"/>
    </source>
</evidence>
<proteinExistence type="inferred from homology"/>
<comment type="pathway">
    <text evidence="2">Protein modification; protein glycosylation.</text>
</comment>
<dbReference type="Proteomes" id="UP000237347">
    <property type="component" value="Unassembled WGS sequence"/>
</dbReference>
<evidence type="ECO:0000256" key="1">
    <source>
        <dbReference type="ARBA" id="ARBA00001913"/>
    </source>
</evidence>
<dbReference type="InterPro" id="IPR001382">
    <property type="entry name" value="Glyco_hydro_47"/>
</dbReference>
<dbReference type="GO" id="GO:0005783">
    <property type="term" value="C:endoplasmic reticulum"/>
    <property type="evidence" value="ECO:0007669"/>
    <property type="project" value="TreeGrafter"/>
</dbReference>